<reference evidence="2 3" key="1">
    <citation type="submission" date="2024-04" db="EMBL/GenBank/DDBJ databases">
        <authorList>
            <person name="Fracassetti M."/>
        </authorList>
    </citation>
    <scope>NUCLEOTIDE SEQUENCE [LARGE SCALE GENOMIC DNA]</scope>
</reference>
<dbReference type="InterPro" id="IPR043502">
    <property type="entry name" value="DNA/RNA_pol_sf"/>
</dbReference>
<dbReference type="PANTHER" id="PTHR11439:SF450">
    <property type="entry name" value="REVERSE TRANSCRIPTASE TY1_COPIA-TYPE DOMAIN-CONTAINING PROTEIN"/>
    <property type="match status" value="1"/>
</dbReference>
<dbReference type="Proteomes" id="UP001497516">
    <property type="component" value="Chromosome 1"/>
</dbReference>
<dbReference type="AlphaFoldDB" id="A0AAV2CFM9"/>
<keyword evidence="3" id="KW-1185">Reference proteome</keyword>
<dbReference type="EMBL" id="OZ034813">
    <property type="protein sequence ID" value="CAL1355330.1"/>
    <property type="molecule type" value="Genomic_DNA"/>
</dbReference>
<dbReference type="InterPro" id="IPR013103">
    <property type="entry name" value="RVT_2"/>
</dbReference>
<sequence length="494" mass="55972">MIEEYNALLRNQTWRLIPPATDQNLISCKWVFRIKTRADGSVERYKARLVARGFQQRPGIDFGETYSPVLKPTTLRLILSLAVAQRWPIRQLDITNAFLHGTLSEDVYMHQPPGFVDPARPSHVCHLRKSLYGLKQAPRAWFHCLREALESYGFKGSQTDPSLFILCRGSLRLYVLVYVDDILLTGNQGNALHSVLLYLQKKFAVRDLGSLNYFLGIQAIWNPKGLLLTQEKSIQAILDRAQMTNANAISTPAAPATKEPDQSPFTDPTLYRQIVGALQYLQFTRPDISQAVNYTAQHMHAPLQHHWADVKRILRYLKGTSTHGLFFSTSSPLILSGYSDAAWANSVPDRRSTTGYAIYLGSHLISWSSRKQRTVARSSTEAEYKALATLAAEIIWIESLLSEIGHTLPSPPKLWCDNLGATYLTANPVFHSRSKHMEIDFHFVRERVAAGKLLVRYISTEDQIADLLTKPLPRQRFLHFRTKLKVTHRQLAGA</sequence>
<evidence type="ECO:0000313" key="2">
    <source>
        <dbReference type="EMBL" id="CAL1355330.1"/>
    </source>
</evidence>
<dbReference type="Pfam" id="PF07727">
    <property type="entry name" value="RVT_2"/>
    <property type="match status" value="1"/>
</dbReference>
<protein>
    <recommendedName>
        <fullName evidence="1">Reverse transcriptase Ty1/copia-type domain-containing protein</fullName>
    </recommendedName>
</protein>
<gene>
    <name evidence="2" type="ORF">LTRI10_LOCUS3099</name>
</gene>
<dbReference type="CDD" id="cd09272">
    <property type="entry name" value="RNase_HI_RT_Ty1"/>
    <property type="match status" value="1"/>
</dbReference>
<name>A0AAV2CFM9_9ROSI</name>
<evidence type="ECO:0000259" key="1">
    <source>
        <dbReference type="Pfam" id="PF07727"/>
    </source>
</evidence>
<accession>A0AAV2CFM9</accession>
<feature type="domain" description="Reverse transcriptase Ty1/copia-type" evidence="1">
    <location>
        <begin position="11"/>
        <end position="253"/>
    </location>
</feature>
<dbReference type="SUPFAM" id="SSF56672">
    <property type="entry name" value="DNA/RNA polymerases"/>
    <property type="match status" value="1"/>
</dbReference>
<proteinExistence type="predicted"/>
<evidence type="ECO:0000313" key="3">
    <source>
        <dbReference type="Proteomes" id="UP001497516"/>
    </source>
</evidence>
<organism evidence="2 3">
    <name type="scientific">Linum trigynum</name>
    <dbReference type="NCBI Taxonomy" id="586398"/>
    <lineage>
        <taxon>Eukaryota</taxon>
        <taxon>Viridiplantae</taxon>
        <taxon>Streptophyta</taxon>
        <taxon>Embryophyta</taxon>
        <taxon>Tracheophyta</taxon>
        <taxon>Spermatophyta</taxon>
        <taxon>Magnoliopsida</taxon>
        <taxon>eudicotyledons</taxon>
        <taxon>Gunneridae</taxon>
        <taxon>Pentapetalae</taxon>
        <taxon>rosids</taxon>
        <taxon>fabids</taxon>
        <taxon>Malpighiales</taxon>
        <taxon>Linaceae</taxon>
        <taxon>Linum</taxon>
    </lineage>
</organism>
<dbReference type="PANTHER" id="PTHR11439">
    <property type="entry name" value="GAG-POL-RELATED RETROTRANSPOSON"/>
    <property type="match status" value="1"/>
</dbReference>